<dbReference type="Proteomes" id="UP000197019">
    <property type="component" value="Chromosome"/>
</dbReference>
<accession>A0A1Z4C144</accession>
<dbReference type="AlphaFoldDB" id="A0A1Z4C144"/>
<name>A0A1Z4C144_9GAMM</name>
<feature type="chain" id="PRO_5012915871" evidence="1">
    <location>
        <begin position="25"/>
        <end position="123"/>
    </location>
</feature>
<organism evidence="2 3">
    <name type="scientific">Methylovulum psychrotolerans</name>
    <dbReference type="NCBI Taxonomy" id="1704499"/>
    <lineage>
        <taxon>Bacteria</taxon>
        <taxon>Pseudomonadati</taxon>
        <taxon>Pseudomonadota</taxon>
        <taxon>Gammaproteobacteria</taxon>
        <taxon>Methylococcales</taxon>
        <taxon>Methylococcaceae</taxon>
        <taxon>Methylovulum</taxon>
    </lineage>
</organism>
<dbReference type="KEGG" id="mpsy:CEK71_14905"/>
<dbReference type="EMBL" id="CP022129">
    <property type="protein sequence ID" value="ASF47254.1"/>
    <property type="molecule type" value="Genomic_DNA"/>
</dbReference>
<keyword evidence="1" id="KW-0732">Signal</keyword>
<evidence type="ECO:0000313" key="3">
    <source>
        <dbReference type="Proteomes" id="UP000197019"/>
    </source>
</evidence>
<gene>
    <name evidence="2" type="ORF">CEK71_14905</name>
</gene>
<evidence type="ECO:0000256" key="1">
    <source>
        <dbReference type="SAM" id="SignalP"/>
    </source>
</evidence>
<reference evidence="2 3" key="1">
    <citation type="submission" date="2017-06" db="EMBL/GenBank/DDBJ databases">
        <title>Genome Sequencing of the methanotroph Methylovulum psychrotolerants str. HV10-M2 isolated from a high-altitude environment.</title>
        <authorList>
            <person name="Mateos-Rivera A."/>
        </authorList>
    </citation>
    <scope>NUCLEOTIDE SEQUENCE [LARGE SCALE GENOMIC DNA]</scope>
    <source>
        <strain evidence="2 3">HV10_M2</strain>
    </source>
</reference>
<feature type="signal peptide" evidence="1">
    <location>
        <begin position="1"/>
        <end position="24"/>
    </location>
</feature>
<dbReference type="RefSeq" id="WP_088620126.1">
    <property type="nucleotide sequence ID" value="NZ_CP022129.1"/>
</dbReference>
<evidence type="ECO:0000313" key="2">
    <source>
        <dbReference type="EMBL" id="ASF47254.1"/>
    </source>
</evidence>
<keyword evidence="3" id="KW-1185">Reference proteome</keyword>
<sequence>MKKITAIYISIFAVSFFLWGSVQASESCNAKVLTNIGAMESPQSVLEKGEIIDSVTQYNKVIFKKSGYVDDNFCQHGGYCYPAHISIKGRQIKSIQLLNCKIGKLVEVTKEDEYQREEMYSIE</sequence>
<proteinExistence type="predicted"/>
<protein>
    <submittedName>
        <fullName evidence="2">Uncharacterized protein</fullName>
    </submittedName>
</protein>